<gene>
    <name evidence="1" type="ORF">BDM02DRAFT_3131942</name>
</gene>
<accession>A0ACB6Z3Q5</accession>
<protein>
    <submittedName>
        <fullName evidence="1">Uncharacterized protein</fullName>
    </submittedName>
</protein>
<name>A0ACB6Z3Q5_THEGA</name>
<organism evidence="1 2">
    <name type="scientific">Thelephora ganbajun</name>
    <name type="common">Ganba fungus</name>
    <dbReference type="NCBI Taxonomy" id="370292"/>
    <lineage>
        <taxon>Eukaryota</taxon>
        <taxon>Fungi</taxon>
        <taxon>Dikarya</taxon>
        <taxon>Basidiomycota</taxon>
        <taxon>Agaricomycotina</taxon>
        <taxon>Agaricomycetes</taxon>
        <taxon>Thelephorales</taxon>
        <taxon>Thelephoraceae</taxon>
        <taxon>Thelephora</taxon>
    </lineage>
</organism>
<dbReference type="Proteomes" id="UP000886501">
    <property type="component" value="Unassembled WGS sequence"/>
</dbReference>
<comment type="caution">
    <text evidence="1">The sequence shown here is derived from an EMBL/GenBank/DDBJ whole genome shotgun (WGS) entry which is preliminary data.</text>
</comment>
<evidence type="ECO:0000313" key="2">
    <source>
        <dbReference type="Proteomes" id="UP000886501"/>
    </source>
</evidence>
<dbReference type="EMBL" id="MU118156">
    <property type="protein sequence ID" value="KAF9644159.1"/>
    <property type="molecule type" value="Genomic_DNA"/>
</dbReference>
<sequence>MNFVHETIPVPTRDQGWETTQDQIKHKRKDTSSHSFHVYRVQDVNQLDKIPKVPGTVIIFEDSREIWCVNDESNLCLWDGNSGSNQRWRRRILHWNGKDFDWACASGASVRSRLSSWETVNHLRGADIVAAIISGTGLTKPRSKQREPRGQIDDLQAAAEEKDDALARVTKALDETIKENYTLQVQLQAITGTPPHAPYYSHGLPSSLASVSPDVYLGDGLYAPLCDSSDQPLSSDESTLNIFQCLQPHPHSQRDEENWNVDGLSKHPTIFNTSSTLYDEYLVDASHAQGDPSDNTLKDWAFGHLRTISPIVCTEQKRSLFDLMANYGVDATLPIGQSPPFLIVLEYPSAETKYNHYGRFVERLRAELKDFRPVLVRDWLPQLQHQSASFEEHVFSYFGGESTEVSWRSSRDKINDENSAQDYKGEWVNRKISIGQFLKLSGIRTNCGTTLDEVNLLHPQKPLYISAISDDLRGLEGTNKLSWELSSNALDPNDYPAPSTIDTARYSAWKNVTHPGYMTLFRHDIDGLCTWASVSKGARVWCYLRANDGYEDIHPNDATPWTHTAHLFLLIPGYVLIQPPGVHYAVYTPVASMTLGGRFLCLDSLSATLATRLSPTTNVPNTISGHGYSIEKVMRRMLLWVVYRGDTNLHECFAPFFSLNDDSPKKHGVKKRGEGTNAEDLDNEVLVCTRVATCVAETITGRVHSSAEELYRALKLLSIGGGRGTTQIDHYKRAQELPIWRHGRTVPHTI</sequence>
<reference evidence="1" key="1">
    <citation type="submission" date="2019-10" db="EMBL/GenBank/DDBJ databases">
        <authorList>
            <consortium name="DOE Joint Genome Institute"/>
            <person name="Kuo A."/>
            <person name="Miyauchi S."/>
            <person name="Kiss E."/>
            <person name="Drula E."/>
            <person name="Kohler A."/>
            <person name="Sanchez-Garcia M."/>
            <person name="Andreopoulos B."/>
            <person name="Barry K.W."/>
            <person name="Bonito G."/>
            <person name="Buee M."/>
            <person name="Carver A."/>
            <person name="Chen C."/>
            <person name="Cichocki N."/>
            <person name="Clum A."/>
            <person name="Culley D."/>
            <person name="Crous P.W."/>
            <person name="Fauchery L."/>
            <person name="Girlanda M."/>
            <person name="Hayes R."/>
            <person name="Keri Z."/>
            <person name="Labutti K."/>
            <person name="Lipzen A."/>
            <person name="Lombard V."/>
            <person name="Magnuson J."/>
            <person name="Maillard F."/>
            <person name="Morin E."/>
            <person name="Murat C."/>
            <person name="Nolan M."/>
            <person name="Ohm R."/>
            <person name="Pangilinan J."/>
            <person name="Pereira M."/>
            <person name="Perotto S."/>
            <person name="Peter M."/>
            <person name="Riley R."/>
            <person name="Sitrit Y."/>
            <person name="Stielow B."/>
            <person name="Szollosi G."/>
            <person name="Zifcakova L."/>
            <person name="Stursova M."/>
            <person name="Spatafora J.W."/>
            <person name="Tedersoo L."/>
            <person name="Vaario L.-M."/>
            <person name="Yamada A."/>
            <person name="Yan M."/>
            <person name="Wang P."/>
            <person name="Xu J."/>
            <person name="Bruns T."/>
            <person name="Baldrian P."/>
            <person name="Vilgalys R."/>
            <person name="Henrissat B."/>
            <person name="Grigoriev I.V."/>
            <person name="Hibbett D."/>
            <person name="Nagy L.G."/>
            <person name="Martin F.M."/>
        </authorList>
    </citation>
    <scope>NUCLEOTIDE SEQUENCE</scope>
    <source>
        <strain evidence="1">P2</strain>
    </source>
</reference>
<keyword evidence="2" id="KW-1185">Reference proteome</keyword>
<evidence type="ECO:0000313" key="1">
    <source>
        <dbReference type="EMBL" id="KAF9644159.1"/>
    </source>
</evidence>
<reference evidence="1" key="2">
    <citation type="journal article" date="2020" name="Nat. Commun.">
        <title>Large-scale genome sequencing of mycorrhizal fungi provides insights into the early evolution of symbiotic traits.</title>
        <authorList>
            <person name="Miyauchi S."/>
            <person name="Kiss E."/>
            <person name="Kuo A."/>
            <person name="Drula E."/>
            <person name="Kohler A."/>
            <person name="Sanchez-Garcia M."/>
            <person name="Morin E."/>
            <person name="Andreopoulos B."/>
            <person name="Barry K.W."/>
            <person name="Bonito G."/>
            <person name="Buee M."/>
            <person name="Carver A."/>
            <person name="Chen C."/>
            <person name="Cichocki N."/>
            <person name="Clum A."/>
            <person name="Culley D."/>
            <person name="Crous P.W."/>
            <person name="Fauchery L."/>
            <person name="Girlanda M."/>
            <person name="Hayes R.D."/>
            <person name="Keri Z."/>
            <person name="LaButti K."/>
            <person name="Lipzen A."/>
            <person name="Lombard V."/>
            <person name="Magnuson J."/>
            <person name="Maillard F."/>
            <person name="Murat C."/>
            <person name="Nolan M."/>
            <person name="Ohm R.A."/>
            <person name="Pangilinan J."/>
            <person name="Pereira M.F."/>
            <person name="Perotto S."/>
            <person name="Peter M."/>
            <person name="Pfister S."/>
            <person name="Riley R."/>
            <person name="Sitrit Y."/>
            <person name="Stielow J.B."/>
            <person name="Szollosi G."/>
            <person name="Zifcakova L."/>
            <person name="Stursova M."/>
            <person name="Spatafora J.W."/>
            <person name="Tedersoo L."/>
            <person name="Vaario L.M."/>
            <person name="Yamada A."/>
            <person name="Yan M."/>
            <person name="Wang P."/>
            <person name="Xu J."/>
            <person name="Bruns T."/>
            <person name="Baldrian P."/>
            <person name="Vilgalys R."/>
            <person name="Dunand C."/>
            <person name="Henrissat B."/>
            <person name="Grigoriev I.V."/>
            <person name="Hibbett D."/>
            <person name="Nagy L.G."/>
            <person name="Martin F.M."/>
        </authorList>
    </citation>
    <scope>NUCLEOTIDE SEQUENCE</scope>
    <source>
        <strain evidence="1">P2</strain>
    </source>
</reference>
<proteinExistence type="predicted"/>